<evidence type="ECO:0000256" key="1">
    <source>
        <dbReference type="SAM" id="MobiDB-lite"/>
    </source>
</evidence>
<reference evidence="2" key="1">
    <citation type="submission" date="2020-10" db="EMBL/GenBank/DDBJ databases">
        <authorList>
            <person name="Sedaghatjoo S."/>
        </authorList>
    </citation>
    <scope>NUCLEOTIDE SEQUENCE</scope>
    <source>
        <strain evidence="2">AZH3</strain>
    </source>
</reference>
<name>A0ABN7JB33_9BASI</name>
<dbReference type="Proteomes" id="UP000836402">
    <property type="component" value="Unassembled WGS sequence"/>
</dbReference>
<comment type="caution">
    <text evidence="2">The sequence shown here is derived from an EMBL/GenBank/DDBJ whole genome shotgun (WGS) entry which is preliminary data.</text>
</comment>
<sequence length="539" mass="60365">MSGTLWGSGCVAVRTQYLLSCSMATKAAGSTRFAPRQPVPSWRKTSGGAAISRQPVPSWKRTSGGAASPGQPVPSWRKKSGGEAFPRQPAPPSWRKTSGGEALTVADHAKLRRDPLPRHASSVQRDIWDQQIEISTKLKRLADRVMAAEAKIKVGGRIGTEEWNKFTSDKRSEALLGFEKAEYIAKISPPEAVRSVVIYNQRIRLAFLAGKRGEAIRLYNLMKKSNLYPTALTLSIMFSGLNSLARRKSFELGLARDKQFTEQVASLAHDVLQLHVHASKLWVTPKDRRLSPNQLAEAQKEHAEAVQLINMSSAALAEATPAMRMAASRQKAAAELEENFTTLSRAYSSYIILLSRTTKGRPAMVWQVYEALRRGVGRPEGISEFDFARPFRSKTIFTTMLTGVFLQVSTPTRRQETRRAVQRAALSRQALTGATQEVDQQTSATNNDNENDSDDAMAQEAPELPSTPFGQARQLWLDWEDTIEEAEQRGINRSDWQELEVDEKALDLFLDFFSKCREEKERVFAKYIKESHITRKLRK</sequence>
<organism evidence="2 3">
    <name type="scientific">Tilletia caries</name>
    <name type="common">wheat bunt fungus</name>
    <dbReference type="NCBI Taxonomy" id="13290"/>
    <lineage>
        <taxon>Eukaryota</taxon>
        <taxon>Fungi</taxon>
        <taxon>Dikarya</taxon>
        <taxon>Basidiomycota</taxon>
        <taxon>Ustilaginomycotina</taxon>
        <taxon>Exobasidiomycetes</taxon>
        <taxon>Tilletiales</taxon>
        <taxon>Tilletiaceae</taxon>
        <taxon>Tilletia</taxon>
    </lineage>
</organism>
<evidence type="ECO:0000313" key="2">
    <source>
        <dbReference type="EMBL" id="CAD6956996.1"/>
    </source>
</evidence>
<feature type="region of interest" description="Disordered" evidence="1">
    <location>
        <begin position="430"/>
        <end position="467"/>
    </location>
</feature>
<accession>A0ABN7JB33</accession>
<proteinExistence type="predicted"/>
<feature type="region of interest" description="Disordered" evidence="1">
    <location>
        <begin position="28"/>
        <end position="100"/>
    </location>
</feature>
<dbReference type="EMBL" id="CAJHJG010006428">
    <property type="protein sequence ID" value="CAD6956996.1"/>
    <property type="molecule type" value="Genomic_DNA"/>
</dbReference>
<evidence type="ECO:0000313" key="3">
    <source>
        <dbReference type="Proteomes" id="UP000836402"/>
    </source>
</evidence>
<gene>
    <name evidence="2" type="ORF">JKIAZH3_G7781</name>
</gene>
<dbReference type="Pfam" id="PF13041">
    <property type="entry name" value="PPR_2"/>
    <property type="match status" value="1"/>
</dbReference>
<feature type="compositionally biased region" description="Polar residues" evidence="1">
    <location>
        <begin position="430"/>
        <end position="448"/>
    </location>
</feature>
<keyword evidence="3" id="KW-1185">Reference proteome</keyword>
<protein>
    <submittedName>
        <fullName evidence="2">Uncharacterized protein</fullName>
    </submittedName>
</protein>
<dbReference type="InterPro" id="IPR002885">
    <property type="entry name" value="PPR_rpt"/>
</dbReference>